<dbReference type="Proteomes" id="UP001642484">
    <property type="component" value="Unassembled WGS sequence"/>
</dbReference>
<gene>
    <name evidence="2" type="ORF">CCMP2556_LOCUS10966</name>
</gene>
<reference evidence="2 3" key="1">
    <citation type="submission" date="2024-02" db="EMBL/GenBank/DDBJ databases">
        <authorList>
            <person name="Chen Y."/>
            <person name="Shah S."/>
            <person name="Dougan E. K."/>
            <person name="Thang M."/>
            <person name="Chan C."/>
        </authorList>
    </citation>
    <scope>NUCLEOTIDE SEQUENCE [LARGE SCALE GENOMIC DNA]</scope>
</reference>
<accession>A0ABP0JE84</accession>
<evidence type="ECO:0000313" key="3">
    <source>
        <dbReference type="Proteomes" id="UP001642484"/>
    </source>
</evidence>
<evidence type="ECO:0000313" key="2">
    <source>
        <dbReference type="EMBL" id="CAK9012716.1"/>
    </source>
</evidence>
<organism evidence="2 3">
    <name type="scientific">Durusdinium trenchii</name>
    <dbReference type="NCBI Taxonomy" id="1381693"/>
    <lineage>
        <taxon>Eukaryota</taxon>
        <taxon>Sar</taxon>
        <taxon>Alveolata</taxon>
        <taxon>Dinophyceae</taxon>
        <taxon>Suessiales</taxon>
        <taxon>Symbiodiniaceae</taxon>
        <taxon>Durusdinium</taxon>
    </lineage>
</organism>
<evidence type="ECO:0008006" key="4">
    <source>
        <dbReference type="Google" id="ProtNLM"/>
    </source>
</evidence>
<protein>
    <recommendedName>
        <fullName evidence="4">Altered inheritance of mitochondria protein 24, mitochondrial</fullName>
    </recommendedName>
</protein>
<dbReference type="EMBL" id="CAXAMN010005180">
    <property type="protein sequence ID" value="CAK9012716.1"/>
    <property type="molecule type" value="Genomic_DNA"/>
</dbReference>
<feature type="region of interest" description="Disordered" evidence="1">
    <location>
        <begin position="86"/>
        <end position="105"/>
    </location>
</feature>
<comment type="caution">
    <text evidence="2">The sequence shown here is derived from an EMBL/GenBank/DDBJ whole genome shotgun (WGS) entry which is preliminary data.</text>
</comment>
<keyword evidence="3" id="KW-1185">Reference proteome</keyword>
<sequence>MLRTTRSDEQFLRGKGAQVDLATGSVTLRQLDGYGALLTESANDRATIKMTGGLRGEASSTLPWNWQSGCADVFLAGPPRRSTSWMRLNELNGPGPAPLKRREGF</sequence>
<proteinExistence type="predicted"/>
<name>A0ABP0JE84_9DINO</name>
<evidence type="ECO:0000256" key="1">
    <source>
        <dbReference type="SAM" id="MobiDB-lite"/>
    </source>
</evidence>